<keyword evidence="3 6" id="KW-0812">Transmembrane</keyword>
<dbReference type="RefSeq" id="WP_118914485.1">
    <property type="nucleotide sequence ID" value="NZ_CBCRVH010000017.1"/>
</dbReference>
<comment type="subcellular location">
    <subcellularLocation>
        <location evidence="1">Cell membrane</location>
        <topology evidence="1">Multi-pass membrane protein</topology>
    </subcellularLocation>
</comment>
<name>A0A417Z2S4_9MICO</name>
<gene>
    <name evidence="7" type="ORF">D1832_12605</name>
</gene>
<dbReference type="Pfam" id="PF01810">
    <property type="entry name" value="LysE"/>
    <property type="match status" value="1"/>
</dbReference>
<protein>
    <recommendedName>
        <fullName evidence="9">LysE family translocator</fullName>
    </recommendedName>
</protein>
<dbReference type="PANTHER" id="PTHR30086">
    <property type="entry name" value="ARGININE EXPORTER PROTEIN ARGO"/>
    <property type="match status" value="1"/>
</dbReference>
<dbReference type="Proteomes" id="UP000285376">
    <property type="component" value="Unassembled WGS sequence"/>
</dbReference>
<evidence type="ECO:0000256" key="3">
    <source>
        <dbReference type="ARBA" id="ARBA00022692"/>
    </source>
</evidence>
<keyword evidence="4 6" id="KW-1133">Transmembrane helix</keyword>
<dbReference type="AlphaFoldDB" id="A0A417Z2S4"/>
<keyword evidence="2" id="KW-1003">Cell membrane</keyword>
<feature type="transmembrane region" description="Helical" evidence="6">
    <location>
        <begin position="6"/>
        <end position="28"/>
    </location>
</feature>
<comment type="caution">
    <text evidence="7">The sequence shown here is derived from an EMBL/GenBank/DDBJ whole genome shotgun (WGS) entry which is preliminary data.</text>
</comment>
<feature type="transmembrane region" description="Helical" evidence="6">
    <location>
        <begin position="130"/>
        <end position="151"/>
    </location>
</feature>
<dbReference type="PIRSF" id="PIRSF006324">
    <property type="entry name" value="LeuE"/>
    <property type="match status" value="1"/>
</dbReference>
<dbReference type="PANTHER" id="PTHR30086:SF20">
    <property type="entry name" value="ARGININE EXPORTER PROTEIN ARGO-RELATED"/>
    <property type="match status" value="1"/>
</dbReference>
<evidence type="ECO:0000256" key="6">
    <source>
        <dbReference type="SAM" id="Phobius"/>
    </source>
</evidence>
<evidence type="ECO:0000256" key="2">
    <source>
        <dbReference type="ARBA" id="ARBA00022475"/>
    </source>
</evidence>
<dbReference type="InterPro" id="IPR001123">
    <property type="entry name" value="LeuE-type"/>
</dbReference>
<feature type="transmembrane region" description="Helical" evidence="6">
    <location>
        <begin position="74"/>
        <end position="92"/>
    </location>
</feature>
<evidence type="ECO:0000256" key="1">
    <source>
        <dbReference type="ARBA" id="ARBA00004651"/>
    </source>
</evidence>
<proteinExistence type="predicted"/>
<evidence type="ECO:0000313" key="7">
    <source>
        <dbReference type="EMBL" id="RHW44396.1"/>
    </source>
</evidence>
<feature type="transmembrane region" description="Helical" evidence="6">
    <location>
        <begin position="40"/>
        <end position="68"/>
    </location>
</feature>
<evidence type="ECO:0000256" key="4">
    <source>
        <dbReference type="ARBA" id="ARBA00022989"/>
    </source>
</evidence>
<evidence type="ECO:0000313" key="8">
    <source>
        <dbReference type="Proteomes" id="UP000285376"/>
    </source>
</evidence>
<organism evidence="7 8">
    <name type="scientific">Dermacoccus abyssi</name>
    <dbReference type="NCBI Taxonomy" id="322596"/>
    <lineage>
        <taxon>Bacteria</taxon>
        <taxon>Bacillati</taxon>
        <taxon>Actinomycetota</taxon>
        <taxon>Actinomycetes</taxon>
        <taxon>Micrococcales</taxon>
        <taxon>Dermacoccaceae</taxon>
        <taxon>Dermacoccus</taxon>
    </lineage>
</organism>
<reference evidence="7 8" key="1">
    <citation type="submission" date="2018-08" db="EMBL/GenBank/DDBJ databases">
        <title>Whole genome sequence analysis of Dermacoccus abyssi bacteria isolated from Deep Mariana trench Micromonospora spp reveals genes involved in the environmental adaptation and production of secondary metabolites.</title>
        <authorList>
            <person name="Abdel-Mageed W.M."/>
            <person name="Lehri B."/>
            <person name="Nouioui I."/>
            <person name="Goodfellow I."/>
            <person name="Jaspars M."/>
            <person name="Karlyshev A."/>
        </authorList>
    </citation>
    <scope>NUCLEOTIDE SEQUENCE [LARGE SCALE GENOMIC DNA]</scope>
    <source>
        <strain evidence="7 8">MT1.1</strain>
    </source>
</reference>
<sequence length="217" mass="22653">MSLATWLTLLSAWIVAVASPGPDFLAVMRTSATSGRRKGLFVAAGVTTGIALWVVLALTGLAVVFAQYEAAYKVVRYLGAAFLIGYGLRILWSLRRSSNNDDGETPAANAAAASAPLATRSVWKAYRIGLVTNVANPKALVFFGALLASIVPHGSPLLAQLEVFATIVGVAFAWFASLAWIASGERVANGYRRAARRIDGAVGGVFTVIGVSLAAKA</sequence>
<evidence type="ECO:0000256" key="5">
    <source>
        <dbReference type="ARBA" id="ARBA00023136"/>
    </source>
</evidence>
<accession>A0A417Z2S4</accession>
<dbReference type="EMBL" id="QWLM01000017">
    <property type="protein sequence ID" value="RHW44396.1"/>
    <property type="molecule type" value="Genomic_DNA"/>
</dbReference>
<dbReference type="GO" id="GO:0015171">
    <property type="term" value="F:amino acid transmembrane transporter activity"/>
    <property type="evidence" value="ECO:0007669"/>
    <property type="project" value="TreeGrafter"/>
</dbReference>
<dbReference type="GO" id="GO:0005886">
    <property type="term" value="C:plasma membrane"/>
    <property type="evidence" value="ECO:0007669"/>
    <property type="project" value="UniProtKB-SubCell"/>
</dbReference>
<keyword evidence="5 6" id="KW-0472">Membrane</keyword>
<feature type="transmembrane region" description="Helical" evidence="6">
    <location>
        <begin position="163"/>
        <end position="182"/>
    </location>
</feature>
<evidence type="ECO:0008006" key="9">
    <source>
        <dbReference type="Google" id="ProtNLM"/>
    </source>
</evidence>